<keyword evidence="7 12" id="KW-0791">Threonine biosynthesis</keyword>
<keyword evidence="6 12" id="KW-0028">Amino-acid biosynthesis</keyword>
<evidence type="ECO:0000313" key="18">
    <source>
        <dbReference type="Proteomes" id="UP001497392"/>
    </source>
</evidence>
<dbReference type="PIRSF" id="PIRSF036497">
    <property type="entry name" value="HDH_short"/>
    <property type="match status" value="1"/>
</dbReference>
<comment type="cofactor">
    <cofactor evidence="1">
        <name>a metal cation</name>
        <dbReference type="ChEBI" id="CHEBI:25213"/>
    </cofactor>
</comment>
<evidence type="ECO:0000256" key="9">
    <source>
        <dbReference type="ARBA" id="ARBA00023002"/>
    </source>
</evidence>
<dbReference type="SUPFAM" id="SSF55347">
    <property type="entry name" value="Glyceraldehyde-3-phosphate dehydrogenase-like, C-terminal domain"/>
    <property type="match status" value="1"/>
</dbReference>
<dbReference type="Gene3D" id="3.40.50.720">
    <property type="entry name" value="NAD(P)-binding Rossmann-like Domain"/>
    <property type="match status" value="1"/>
</dbReference>
<dbReference type="Pfam" id="PF03447">
    <property type="entry name" value="NAD_binding_3"/>
    <property type="match status" value="1"/>
</dbReference>
<reference evidence="17 18" key="1">
    <citation type="submission" date="2024-06" db="EMBL/GenBank/DDBJ databases">
        <authorList>
            <person name="Kraege A."/>
            <person name="Thomma B."/>
        </authorList>
    </citation>
    <scope>NUCLEOTIDE SEQUENCE [LARGE SCALE GENOMIC DNA]</scope>
</reference>
<comment type="pathway">
    <text evidence="3 13">Amino-acid biosynthesis; L-methionine biosynthesis via de novo pathway; L-homoserine from L-aspartate: step 3/3.</text>
</comment>
<evidence type="ECO:0000256" key="5">
    <source>
        <dbReference type="ARBA" id="ARBA00013213"/>
    </source>
</evidence>
<evidence type="ECO:0000259" key="15">
    <source>
        <dbReference type="Pfam" id="PF00742"/>
    </source>
</evidence>
<gene>
    <name evidence="17" type="primary">g11451</name>
    <name evidence="17" type="ORF">VP750_LOCUS10246</name>
</gene>
<feature type="domain" description="Aspartate/homoserine dehydrogenase NAD-binding" evidence="16">
    <location>
        <begin position="16"/>
        <end position="151"/>
    </location>
</feature>
<accession>A0ABP1GAJ6</accession>
<dbReference type="EC" id="1.1.1.3" evidence="5 12"/>
<dbReference type="PANTHER" id="PTHR43070">
    <property type="match status" value="1"/>
</dbReference>
<evidence type="ECO:0000256" key="2">
    <source>
        <dbReference type="ARBA" id="ARBA00005056"/>
    </source>
</evidence>
<dbReference type="PROSITE" id="PS01042">
    <property type="entry name" value="HOMOSER_DHGENASE"/>
    <property type="match status" value="1"/>
</dbReference>
<dbReference type="EMBL" id="CAXHTA020000018">
    <property type="protein sequence ID" value="CAL5228340.1"/>
    <property type="molecule type" value="Genomic_DNA"/>
</dbReference>
<evidence type="ECO:0000256" key="6">
    <source>
        <dbReference type="ARBA" id="ARBA00022605"/>
    </source>
</evidence>
<name>A0ABP1GAJ6_9CHLO</name>
<comment type="caution">
    <text evidence="17">The sequence shown here is derived from an EMBL/GenBank/DDBJ whole genome shotgun (WGS) entry which is preliminary data.</text>
</comment>
<dbReference type="SUPFAM" id="SSF51735">
    <property type="entry name" value="NAD(P)-binding Rossmann-fold domains"/>
    <property type="match status" value="1"/>
</dbReference>
<evidence type="ECO:0000256" key="14">
    <source>
        <dbReference type="RuleBase" id="RU004171"/>
    </source>
</evidence>
<keyword evidence="9 12" id="KW-0560">Oxidoreductase</keyword>
<dbReference type="PANTHER" id="PTHR43070:SF5">
    <property type="entry name" value="HOMOSERINE DEHYDROGENASE"/>
    <property type="match status" value="1"/>
</dbReference>
<evidence type="ECO:0000256" key="13">
    <source>
        <dbReference type="RuleBase" id="RU000579"/>
    </source>
</evidence>
<dbReference type="Gene3D" id="3.30.360.10">
    <property type="entry name" value="Dihydrodipicolinate Reductase, domain 2"/>
    <property type="match status" value="1"/>
</dbReference>
<evidence type="ECO:0000256" key="11">
    <source>
        <dbReference type="ARBA" id="ARBA00048841"/>
    </source>
</evidence>
<organism evidence="17 18">
    <name type="scientific">Coccomyxa viridis</name>
    <dbReference type="NCBI Taxonomy" id="1274662"/>
    <lineage>
        <taxon>Eukaryota</taxon>
        <taxon>Viridiplantae</taxon>
        <taxon>Chlorophyta</taxon>
        <taxon>core chlorophytes</taxon>
        <taxon>Trebouxiophyceae</taxon>
        <taxon>Trebouxiophyceae incertae sedis</taxon>
        <taxon>Coccomyxaceae</taxon>
        <taxon>Coccomyxa</taxon>
    </lineage>
</organism>
<dbReference type="Pfam" id="PF00742">
    <property type="entry name" value="Homoserine_dh"/>
    <property type="match status" value="1"/>
</dbReference>
<comment type="similarity">
    <text evidence="4 12 14">Belongs to the homoserine dehydrogenase family.</text>
</comment>
<evidence type="ECO:0000256" key="7">
    <source>
        <dbReference type="ARBA" id="ARBA00022697"/>
    </source>
</evidence>
<comment type="catalytic activity">
    <reaction evidence="11">
        <text>L-homoserine + NADP(+) = L-aspartate 4-semialdehyde + NADPH + H(+)</text>
        <dbReference type="Rhea" id="RHEA:15761"/>
        <dbReference type="ChEBI" id="CHEBI:15378"/>
        <dbReference type="ChEBI" id="CHEBI:57476"/>
        <dbReference type="ChEBI" id="CHEBI:57783"/>
        <dbReference type="ChEBI" id="CHEBI:58349"/>
        <dbReference type="ChEBI" id="CHEBI:537519"/>
        <dbReference type="EC" id="1.1.1.3"/>
    </reaction>
    <physiologicalReaction direction="right-to-left" evidence="11">
        <dbReference type="Rhea" id="RHEA:15763"/>
    </physiologicalReaction>
</comment>
<evidence type="ECO:0000256" key="12">
    <source>
        <dbReference type="PIRNR" id="PIRNR036497"/>
    </source>
</evidence>
<dbReference type="InterPro" id="IPR011147">
    <property type="entry name" value="Bifunc_Aspkin/hSer_DH"/>
</dbReference>
<sequence length="368" mass="39871">MGDEREHRAIAIGIVGPGLVGKALIAQLAEQADRLLEEWGLEIQIHGITDSKWMLLSYEKLDLSCWQSALDKQETEANLDSFTYHFASIREPTDKVIIDCTASTAVPCFYSKWLSLGIHVITPNKRMGSGPLQDYLAVKEAQRRYGVHFLAEASVGAGLPVLSTVRSLRCTGDRVTTFEGVFSGTLSYIFNNFGPGRPFSEVVSEAKAKGYTEPDPRDDLSGTDVARKVVILARECNLKVELHDVEVQSLVPEPLRDSPSAEAFLEGLPQFDEDMAAKAQEAESAGQKLVYVGHVDVASGKCTAGLKAYAKEHPFAQLSGSDNVIAFYSRHYTPQPLIIRGPGAGAEVTAAGVFSDLIQVAHGLGACM</sequence>
<keyword evidence="18" id="KW-1185">Reference proteome</keyword>
<dbReference type="InterPro" id="IPR005106">
    <property type="entry name" value="Asp/hSer_DH_NAD-bd"/>
</dbReference>
<evidence type="ECO:0000313" key="17">
    <source>
        <dbReference type="EMBL" id="CAL5228340.1"/>
    </source>
</evidence>
<evidence type="ECO:0000256" key="10">
    <source>
        <dbReference type="ARBA" id="ARBA00023167"/>
    </source>
</evidence>
<evidence type="ECO:0000256" key="8">
    <source>
        <dbReference type="ARBA" id="ARBA00022857"/>
    </source>
</evidence>
<evidence type="ECO:0000259" key="16">
    <source>
        <dbReference type="Pfam" id="PF03447"/>
    </source>
</evidence>
<proteinExistence type="inferred from homology"/>
<dbReference type="InterPro" id="IPR036291">
    <property type="entry name" value="NAD(P)-bd_dom_sf"/>
</dbReference>
<evidence type="ECO:0000256" key="1">
    <source>
        <dbReference type="ARBA" id="ARBA00001920"/>
    </source>
</evidence>
<protein>
    <recommendedName>
        <fullName evidence="5 12">Homoserine dehydrogenase</fullName>
        <shortName evidence="12">HDH</shortName>
        <ecNumber evidence="5 12">1.1.1.3</ecNumber>
    </recommendedName>
</protein>
<feature type="domain" description="Homoserine dehydrogenase catalytic" evidence="15">
    <location>
        <begin position="160"/>
        <end position="358"/>
    </location>
</feature>
<evidence type="ECO:0000256" key="4">
    <source>
        <dbReference type="ARBA" id="ARBA00006753"/>
    </source>
</evidence>
<dbReference type="InterPro" id="IPR019811">
    <property type="entry name" value="HDH_CS"/>
</dbReference>
<evidence type="ECO:0000256" key="3">
    <source>
        <dbReference type="ARBA" id="ARBA00005062"/>
    </source>
</evidence>
<dbReference type="InterPro" id="IPR001342">
    <property type="entry name" value="HDH_cat"/>
</dbReference>
<keyword evidence="8 12" id="KW-0521">NADP</keyword>
<dbReference type="InterPro" id="IPR022697">
    <property type="entry name" value="HDH_short"/>
</dbReference>
<keyword evidence="10 12" id="KW-0486">Methionine biosynthesis</keyword>
<comment type="pathway">
    <text evidence="2 13">Amino-acid biosynthesis; L-threonine biosynthesis; L-threonine from L-aspartate: step 3/5.</text>
</comment>
<dbReference type="Proteomes" id="UP001497392">
    <property type="component" value="Unassembled WGS sequence"/>
</dbReference>